<organism evidence="2 3">
    <name type="scientific">Lactococcus cremoris subsp. cremoris GE214</name>
    <dbReference type="NCBI Taxonomy" id="1415168"/>
    <lineage>
        <taxon>Bacteria</taxon>
        <taxon>Bacillati</taxon>
        <taxon>Bacillota</taxon>
        <taxon>Bacilli</taxon>
        <taxon>Lactobacillales</taxon>
        <taxon>Streptococcaceae</taxon>
        <taxon>Lactococcus</taxon>
        <taxon>Lactococcus cremoris subsp. cremoris</taxon>
    </lineage>
</organism>
<dbReference type="InterPro" id="IPR052509">
    <property type="entry name" value="Metal_resp_DNA-bind_regulator"/>
</dbReference>
<sequence length="116" mass="13459">MAEIPKEMLRAQTNVILLNVLKQGDNYVYGIIKQVKEASNGEMELNEATLYTIFKRLEKDGIISSYWGDESQGGRRKYYRLTEIGHENMRLAFESWSRVDKIIENLEANKKSEAIK</sequence>
<comment type="caution">
    <text evidence="2">The sequence shown here is derived from an EMBL/GenBank/DDBJ whole genome shotgun (WGS) entry which is preliminary data.</text>
</comment>
<dbReference type="SUPFAM" id="SSF46785">
    <property type="entry name" value="Winged helix' DNA-binding domain"/>
    <property type="match status" value="1"/>
</dbReference>
<dbReference type="PANTHER" id="PTHR33169:SF14">
    <property type="entry name" value="TRANSCRIPTIONAL REGULATOR RV3488"/>
    <property type="match status" value="1"/>
</dbReference>
<evidence type="ECO:0000259" key="1">
    <source>
        <dbReference type="Pfam" id="PF03551"/>
    </source>
</evidence>
<gene>
    <name evidence="2" type="ORF">U725_01556</name>
</gene>
<evidence type="ECO:0000313" key="2">
    <source>
        <dbReference type="EMBL" id="KEY62393.1"/>
    </source>
</evidence>
<dbReference type="RefSeq" id="WP_011834386.1">
    <property type="nucleotide sequence ID" value="NZ_AZSI01000048.1"/>
</dbReference>
<dbReference type="EMBL" id="AZSI01000048">
    <property type="protein sequence ID" value="KEY62393.1"/>
    <property type="molecule type" value="Genomic_DNA"/>
</dbReference>
<evidence type="ECO:0000313" key="3">
    <source>
        <dbReference type="Proteomes" id="UP000028401"/>
    </source>
</evidence>
<dbReference type="InterPro" id="IPR005149">
    <property type="entry name" value="Tscrpt_reg_PadR_N"/>
</dbReference>
<dbReference type="InterPro" id="IPR036390">
    <property type="entry name" value="WH_DNA-bd_sf"/>
</dbReference>
<protein>
    <submittedName>
        <fullName evidence="2">Transcriptional regulator, PadR-like family</fullName>
    </submittedName>
</protein>
<dbReference type="PANTHER" id="PTHR33169">
    <property type="entry name" value="PADR-FAMILY TRANSCRIPTIONAL REGULATOR"/>
    <property type="match status" value="1"/>
</dbReference>
<accession>A0A084AAR4</accession>
<dbReference type="Proteomes" id="UP000028401">
    <property type="component" value="Unassembled WGS sequence"/>
</dbReference>
<dbReference type="Gene3D" id="1.10.10.10">
    <property type="entry name" value="Winged helix-like DNA-binding domain superfamily/Winged helix DNA-binding domain"/>
    <property type="match status" value="1"/>
</dbReference>
<dbReference type="AlphaFoldDB" id="A0A084AAR4"/>
<dbReference type="SMR" id="A0A084AAR4"/>
<feature type="domain" description="Transcription regulator PadR N-terminal" evidence="1">
    <location>
        <begin position="17"/>
        <end position="90"/>
    </location>
</feature>
<dbReference type="PATRIC" id="fig|1415168.3.peg.1627"/>
<reference evidence="2 3" key="1">
    <citation type="submission" date="2014-06" db="EMBL/GenBank/DDBJ databases">
        <title>Draft genome sequence of the putrescine producing strain Lactococcus lactis subsp cremoris GE214.</title>
        <authorList>
            <person name="Ladero V."/>
            <person name="Linares D.M."/>
            <person name="del Rio B."/>
            <person name="Mayo B."/>
            <person name="Martin M.C."/>
            <person name="Fernandez M."/>
            <person name="Alvarez M.A."/>
        </authorList>
    </citation>
    <scope>NUCLEOTIDE SEQUENCE [LARGE SCALE GENOMIC DNA]</scope>
    <source>
        <strain evidence="2 3">GE214</strain>
    </source>
</reference>
<dbReference type="InterPro" id="IPR036388">
    <property type="entry name" value="WH-like_DNA-bd_sf"/>
</dbReference>
<proteinExistence type="predicted"/>
<dbReference type="Pfam" id="PF03551">
    <property type="entry name" value="PadR"/>
    <property type="match status" value="1"/>
</dbReference>
<name>A0A084AAR4_LACLC</name>